<gene>
    <name evidence="1" type="ORF">BDV98DRAFT_596441</name>
</gene>
<dbReference type="AlphaFoldDB" id="A0A5C3Q9G0"/>
<proteinExistence type="predicted"/>
<protein>
    <submittedName>
        <fullName evidence="1">Uncharacterized protein</fullName>
    </submittedName>
</protein>
<organism evidence="1 2">
    <name type="scientific">Pterulicium gracile</name>
    <dbReference type="NCBI Taxonomy" id="1884261"/>
    <lineage>
        <taxon>Eukaryota</taxon>
        <taxon>Fungi</taxon>
        <taxon>Dikarya</taxon>
        <taxon>Basidiomycota</taxon>
        <taxon>Agaricomycotina</taxon>
        <taxon>Agaricomycetes</taxon>
        <taxon>Agaricomycetidae</taxon>
        <taxon>Agaricales</taxon>
        <taxon>Pleurotineae</taxon>
        <taxon>Pterulaceae</taxon>
        <taxon>Pterulicium</taxon>
    </lineage>
</organism>
<reference evidence="1 2" key="1">
    <citation type="journal article" date="2019" name="Nat. Ecol. Evol.">
        <title>Megaphylogeny resolves global patterns of mushroom evolution.</title>
        <authorList>
            <person name="Varga T."/>
            <person name="Krizsan K."/>
            <person name="Foldi C."/>
            <person name="Dima B."/>
            <person name="Sanchez-Garcia M."/>
            <person name="Sanchez-Ramirez S."/>
            <person name="Szollosi G.J."/>
            <person name="Szarkandi J.G."/>
            <person name="Papp V."/>
            <person name="Albert L."/>
            <person name="Andreopoulos W."/>
            <person name="Angelini C."/>
            <person name="Antonin V."/>
            <person name="Barry K.W."/>
            <person name="Bougher N.L."/>
            <person name="Buchanan P."/>
            <person name="Buyck B."/>
            <person name="Bense V."/>
            <person name="Catcheside P."/>
            <person name="Chovatia M."/>
            <person name="Cooper J."/>
            <person name="Damon W."/>
            <person name="Desjardin D."/>
            <person name="Finy P."/>
            <person name="Geml J."/>
            <person name="Haridas S."/>
            <person name="Hughes K."/>
            <person name="Justo A."/>
            <person name="Karasinski D."/>
            <person name="Kautmanova I."/>
            <person name="Kiss B."/>
            <person name="Kocsube S."/>
            <person name="Kotiranta H."/>
            <person name="LaButti K.M."/>
            <person name="Lechner B.E."/>
            <person name="Liimatainen K."/>
            <person name="Lipzen A."/>
            <person name="Lukacs Z."/>
            <person name="Mihaltcheva S."/>
            <person name="Morgado L.N."/>
            <person name="Niskanen T."/>
            <person name="Noordeloos M.E."/>
            <person name="Ohm R.A."/>
            <person name="Ortiz-Santana B."/>
            <person name="Ovrebo C."/>
            <person name="Racz N."/>
            <person name="Riley R."/>
            <person name="Savchenko A."/>
            <person name="Shiryaev A."/>
            <person name="Soop K."/>
            <person name="Spirin V."/>
            <person name="Szebenyi C."/>
            <person name="Tomsovsky M."/>
            <person name="Tulloss R.E."/>
            <person name="Uehling J."/>
            <person name="Grigoriev I.V."/>
            <person name="Vagvolgyi C."/>
            <person name="Papp T."/>
            <person name="Martin F.M."/>
            <person name="Miettinen O."/>
            <person name="Hibbett D.S."/>
            <person name="Nagy L.G."/>
        </authorList>
    </citation>
    <scope>NUCLEOTIDE SEQUENCE [LARGE SCALE GENOMIC DNA]</scope>
    <source>
        <strain evidence="1 2">CBS 309.79</strain>
    </source>
</reference>
<dbReference type="Proteomes" id="UP000305067">
    <property type="component" value="Unassembled WGS sequence"/>
</dbReference>
<accession>A0A5C3Q9G0</accession>
<keyword evidence="2" id="KW-1185">Reference proteome</keyword>
<evidence type="ECO:0000313" key="2">
    <source>
        <dbReference type="Proteomes" id="UP000305067"/>
    </source>
</evidence>
<dbReference type="EMBL" id="ML178845">
    <property type="protein sequence ID" value="TFK97699.1"/>
    <property type="molecule type" value="Genomic_DNA"/>
</dbReference>
<name>A0A5C3Q9G0_9AGAR</name>
<evidence type="ECO:0000313" key="1">
    <source>
        <dbReference type="EMBL" id="TFK97699.1"/>
    </source>
</evidence>
<sequence>MLQKLDIYTQGTDFALPEEWVWILNVFMTCNTSSSGQQLTLRHLSGTLDHVGDLGPCLTCFPPTVTSLHLHHIDNNYHLLTFLDAIPNLEKLEILFRSCEATWSEQNQQLPRVTLSDLVSLSISISNPNHTNWLPYVRFPSLRDLAIHTQPYAREDIHGHASALSALIEASDCKITTLKLHSGSSSGSFMTTWWRDQ</sequence>